<keyword evidence="1" id="KW-1133">Transmembrane helix</keyword>
<name>A0A7S1YZR7_9STRA</name>
<keyword evidence="1" id="KW-0812">Transmembrane</keyword>
<protein>
    <submittedName>
        <fullName evidence="2">Uncharacterized protein</fullName>
    </submittedName>
</protein>
<gene>
    <name evidence="2" type="ORF">DBRI1063_LOCUS7960</name>
</gene>
<reference evidence="2" key="1">
    <citation type="submission" date="2021-01" db="EMBL/GenBank/DDBJ databases">
        <authorList>
            <person name="Corre E."/>
            <person name="Pelletier E."/>
            <person name="Niang G."/>
            <person name="Scheremetjew M."/>
            <person name="Finn R."/>
            <person name="Kale V."/>
            <person name="Holt S."/>
            <person name="Cochrane G."/>
            <person name="Meng A."/>
            <person name="Brown T."/>
            <person name="Cohen L."/>
        </authorList>
    </citation>
    <scope>NUCLEOTIDE SEQUENCE</scope>
    <source>
        <strain evidence="2">Pop2</strain>
    </source>
</reference>
<feature type="transmembrane region" description="Helical" evidence="1">
    <location>
        <begin position="42"/>
        <end position="60"/>
    </location>
</feature>
<dbReference type="AlphaFoldDB" id="A0A7S1YZR7"/>
<evidence type="ECO:0000256" key="1">
    <source>
        <dbReference type="SAM" id="Phobius"/>
    </source>
</evidence>
<evidence type="ECO:0000313" key="2">
    <source>
        <dbReference type="EMBL" id="CAD9324232.1"/>
    </source>
</evidence>
<organism evidence="2">
    <name type="scientific">Ditylum brightwellii</name>
    <dbReference type="NCBI Taxonomy" id="49249"/>
    <lineage>
        <taxon>Eukaryota</taxon>
        <taxon>Sar</taxon>
        <taxon>Stramenopiles</taxon>
        <taxon>Ochrophyta</taxon>
        <taxon>Bacillariophyta</taxon>
        <taxon>Mediophyceae</taxon>
        <taxon>Lithodesmiophycidae</taxon>
        <taxon>Lithodesmiales</taxon>
        <taxon>Lithodesmiaceae</taxon>
        <taxon>Ditylum</taxon>
    </lineage>
</organism>
<sequence length="438" mass="48683">MAAVKYSLEAQSNDSETNSKSRGLDFGMIAPDNGKRVRGKTMVWRLILITALISFTFFQFRDGSLAKEDKISKEKKEVMELNITPTEAMPSIEELKQNDSKQEETMQMGTMYVAKPGANEYISNYHTKAKKTTTDVFTFGKELLTCPLKDDPSKKKSDAAKHLKSAIGKLSICNRKLDAFADTDSKLSEYYAEVKGFMSEMKDLHKSSADCDKALVSCQAGIVQIEQNLLTRQIDTDHALFKKDEQLVSMTSVVSTCNMNLNAVLISNKVLEEKFWNCSTTSAKLESDRRSIVETHEVEAVKDDLFVCQNNLDKTQKDNATCGEKLLRCCDNELGDMDDKKNAGSGIPYRSQKNSIRKLKRIIDQEDAKPIVAGITVAFIAPHLSSLLGVLFSPSAVLVANPVTLKAVRKSVDVKKMAANIAWKANDFFAQTWIGGVH</sequence>
<dbReference type="EMBL" id="HBGN01012501">
    <property type="protein sequence ID" value="CAD9324232.1"/>
    <property type="molecule type" value="Transcribed_RNA"/>
</dbReference>
<keyword evidence="1" id="KW-0472">Membrane</keyword>
<proteinExistence type="predicted"/>
<accession>A0A7S1YZR7</accession>